<dbReference type="HAMAP" id="MF_01350">
    <property type="entry name" value="NDH1_NuoH"/>
    <property type="match status" value="1"/>
</dbReference>
<keyword evidence="5" id="KW-0874">Quinone</keyword>
<evidence type="ECO:0000313" key="7">
    <source>
        <dbReference type="EMBL" id="TDB63323.1"/>
    </source>
</evidence>
<comment type="catalytic activity">
    <reaction evidence="5">
        <text>a quinone + NADH + 5 H(+)(in) = a quinol + NAD(+) + 4 H(+)(out)</text>
        <dbReference type="Rhea" id="RHEA:57888"/>
        <dbReference type="ChEBI" id="CHEBI:15378"/>
        <dbReference type="ChEBI" id="CHEBI:24646"/>
        <dbReference type="ChEBI" id="CHEBI:57540"/>
        <dbReference type="ChEBI" id="CHEBI:57945"/>
        <dbReference type="ChEBI" id="CHEBI:132124"/>
    </reaction>
</comment>
<reference evidence="7 8" key="1">
    <citation type="submission" date="2019-02" db="EMBL/GenBank/DDBJ databases">
        <title>Arundinibacter roseus gen. nov., sp. nov., a new member of the family Cytophagaceae.</title>
        <authorList>
            <person name="Szuroczki S."/>
            <person name="Khayer B."/>
            <person name="Sproer C."/>
            <person name="Toumi M."/>
            <person name="Szabo A."/>
            <person name="Felfoldi T."/>
            <person name="Schumann P."/>
            <person name="Toth E."/>
        </authorList>
    </citation>
    <scope>NUCLEOTIDE SEQUENCE [LARGE SCALE GENOMIC DNA]</scope>
    <source>
        <strain evidence="7 8">DMA-k-7a</strain>
    </source>
</reference>
<keyword evidence="5" id="KW-1278">Translocase</keyword>
<feature type="transmembrane region" description="Helical" evidence="5">
    <location>
        <begin position="334"/>
        <end position="359"/>
    </location>
</feature>
<accession>A0A4R4K7J7</accession>
<keyword evidence="8" id="KW-1185">Reference proteome</keyword>
<proteinExistence type="inferred from homology"/>
<dbReference type="PROSITE" id="PS00668">
    <property type="entry name" value="COMPLEX1_ND1_2"/>
    <property type="match status" value="1"/>
</dbReference>
<gene>
    <name evidence="5" type="primary">nuoH</name>
    <name evidence="7" type="ORF">EZE20_16250</name>
</gene>
<comment type="subcellular location">
    <subcellularLocation>
        <location evidence="5 6">Cell membrane</location>
        <topology evidence="5 6">Multi-pass membrane protein</topology>
    </subcellularLocation>
    <subcellularLocation>
        <location evidence="1">Membrane</location>
        <topology evidence="1">Multi-pass membrane protein</topology>
    </subcellularLocation>
</comment>
<keyword evidence="2 5" id="KW-0812">Transmembrane</keyword>
<keyword evidence="5 6" id="KW-0520">NAD</keyword>
<keyword evidence="5" id="KW-0830">Ubiquinone</keyword>
<evidence type="ECO:0000256" key="5">
    <source>
        <dbReference type="HAMAP-Rule" id="MF_01350"/>
    </source>
</evidence>
<keyword evidence="4 5" id="KW-0472">Membrane</keyword>
<dbReference type="InterPro" id="IPR018086">
    <property type="entry name" value="NADH_UbQ_OxRdtase_su1_CS"/>
</dbReference>
<evidence type="ECO:0000256" key="4">
    <source>
        <dbReference type="ARBA" id="ARBA00023136"/>
    </source>
</evidence>
<dbReference type="PANTHER" id="PTHR11432:SF3">
    <property type="entry name" value="NADH-UBIQUINONE OXIDOREDUCTASE CHAIN 1"/>
    <property type="match status" value="1"/>
</dbReference>
<dbReference type="GO" id="GO:0005886">
    <property type="term" value="C:plasma membrane"/>
    <property type="evidence" value="ECO:0007669"/>
    <property type="project" value="UniProtKB-SubCell"/>
</dbReference>
<dbReference type="GO" id="GO:0048038">
    <property type="term" value="F:quinone binding"/>
    <property type="evidence" value="ECO:0007669"/>
    <property type="project" value="UniProtKB-KW"/>
</dbReference>
<dbReference type="GO" id="GO:0003954">
    <property type="term" value="F:NADH dehydrogenase activity"/>
    <property type="evidence" value="ECO:0007669"/>
    <property type="project" value="TreeGrafter"/>
</dbReference>
<protein>
    <recommendedName>
        <fullName evidence="5">NADH-quinone oxidoreductase subunit H</fullName>
        <ecNumber evidence="5">7.1.1.-</ecNumber>
    </recommendedName>
    <alternativeName>
        <fullName evidence="5">NADH dehydrogenase I subunit H</fullName>
    </alternativeName>
    <alternativeName>
        <fullName evidence="5">NDH-1 subunit H</fullName>
    </alternativeName>
</protein>
<sequence>MFATLLIFLLMVPGFVVVGVYLERKVSAFIQDRMGPMEVGKWGLLQLIADLLKLLQKEDIVPKAADKWLFLAAPFVIFAAVFAAYAVLPLAPGLSGSGAAVGVFYLLTILSVDVIGILMAGWGSNNKYSLFGAMRSVAQIVSYEIPLGLAILCVVMLSQTLDLQEISFQQGIYSPDPIYLFGLRDLGIDVTQTGGVLSWNIVRNPFLLLAYVVFFIASLAECNRAPFDLPEGESELVGGFHTEYSGMRYALLMLSEYGMMLLVSLLGAILFLGSWNTPFPNIGAIRLADWTSGEPGTWMGYLSGAFWLLTKALLAVLVQMWVRWTLPRLRVDQLMYLGWKVLTPVGLVLFFVSGVWRLLGV</sequence>
<name>A0A4R4K7J7_9BACT</name>
<dbReference type="GO" id="GO:0009060">
    <property type="term" value="P:aerobic respiration"/>
    <property type="evidence" value="ECO:0007669"/>
    <property type="project" value="TreeGrafter"/>
</dbReference>
<evidence type="ECO:0000256" key="1">
    <source>
        <dbReference type="ARBA" id="ARBA00004141"/>
    </source>
</evidence>
<feature type="transmembrane region" description="Helical" evidence="5">
    <location>
        <begin position="143"/>
        <end position="161"/>
    </location>
</feature>
<comment type="function">
    <text evidence="5">NDH-1 shuttles electrons from NADH, via FMN and iron-sulfur (Fe-S) centers, to quinones in the respiratory chain. The immediate electron acceptor for the enzyme in this species is believed to be ubiquinone. Couples the redox reaction to proton translocation (for every two electrons transferred, four hydrogen ions are translocated across the cytoplasmic membrane), and thus conserves the redox energy in a proton gradient. This subunit may bind ubiquinone.</text>
</comment>
<dbReference type="RefSeq" id="WP_132119577.1">
    <property type="nucleotide sequence ID" value="NZ_SMJU01000010.1"/>
</dbReference>
<dbReference type="GO" id="GO:0016655">
    <property type="term" value="F:oxidoreductase activity, acting on NAD(P)H, quinone or similar compound as acceptor"/>
    <property type="evidence" value="ECO:0007669"/>
    <property type="project" value="UniProtKB-UniRule"/>
</dbReference>
<dbReference type="AlphaFoldDB" id="A0A4R4K7J7"/>
<dbReference type="OrthoDB" id="9803734at2"/>
<comment type="similarity">
    <text evidence="5 6">Belongs to the complex I subunit 1 family.</text>
</comment>
<feature type="transmembrane region" description="Helical" evidence="5">
    <location>
        <begin position="257"/>
        <end position="278"/>
    </location>
</feature>
<evidence type="ECO:0000256" key="2">
    <source>
        <dbReference type="ARBA" id="ARBA00022692"/>
    </source>
</evidence>
<feature type="transmembrane region" description="Helical" evidence="5">
    <location>
        <begin position="298"/>
        <end position="322"/>
    </location>
</feature>
<feature type="transmembrane region" description="Helical" evidence="5">
    <location>
        <begin position="100"/>
        <end position="122"/>
    </location>
</feature>
<dbReference type="Pfam" id="PF00146">
    <property type="entry name" value="NADHdh"/>
    <property type="match status" value="1"/>
</dbReference>
<feature type="transmembrane region" description="Helical" evidence="5">
    <location>
        <begin position="68"/>
        <end position="88"/>
    </location>
</feature>
<organism evidence="7 8">
    <name type="scientific">Arundinibacter roseus</name>
    <dbReference type="NCBI Taxonomy" id="2070510"/>
    <lineage>
        <taxon>Bacteria</taxon>
        <taxon>Pseudomonadati</taxon>
        <taxon>Bacteroidota</taxon>
        <taxon>Cytophagia</taxon>
        <taxon>Cytophagales</taxon>
        <taxon>Spirosomataceae</taxon>
        <taxon>Arundinibacter</taxon>
    </lineage>
</organism>
<dbReference type="PANTHER" id="PTHR11432">
    <property type="entry name" value="NADH DEHYDROGENASE SUBUNIT 1"/>
    <property type="match status" value="1"/>
</dbReference>
<dbReference type="EMBL" id="SMJU01000010">
    <property type="protein sequence ID" value="TDB63323.1"/>
    <property type="molecule type" value="Genomic_DNA"/>
</dbReference>
<comment type="subunit">
    <text evidence="5">NDH-1 is composed of 14 different subunits. Subunits NuoA, H, J, K, L, M, N constitute the membrane sector of the complex.</text>
</comment>
<keyword evidence="3 5" id="KW-1133">Transmembrane helix</keyword>
<keyword evidence="5" id="KW-1003">Cell membrane</keyword>
<feature type="transmembrane region" description="Helical" evidence="5">
    <location>
        <begin position="201"/>
        <end position="220"/>
    </location>
</feature>
<dbReference type="Proteomes" id="UP000295706">
    <property type="component" value="Unassembled WGS sequence"/>
</dbReference>
<comment type="caution">
    <text evidence="7">The sequence shown here is derived from an EMBL/GenBank/DDBJ whole genome shotgun (WGS) entry which is preliminary data.</text>
</comment>
<evidence type="ECO:0000256" key="3">
    <source>
        <dbReference type="ARBA" id="ARBA00022989"/>
    </source>
</evidence>
<feature type="transmembrane region" description="Helical" evidence="5">
    <location>
        <begin position="6"/>
        <end position="23"/>
    </location>
</feature>
<dbReference type="EC" id="7.1.1.-" evidence="5"/>
<dbReference type="InterPro" id="IPR001694">
    <property type="entry name" value="NADH_UbQ_OxRdtase_su1/FPO"/>
</dbReference>
<evidence type="ECO:0000256" key="6">
    <source>
        <dbReference type="RuleBase" id="RU000471"/>
    </source>
</evidence>
<evidence type="ECO:0000313" key="8">
    <source>
        <dbReference type="Proteomes" id="UP000295706"/>
    </source>
</evidence>